<gene>
    <name evidence="1" type="ORF">PPRIM_AZ9-3.1.T2090007</name>
</gene>
<evidence type="ECO:0000313" key="1">
    <source>
        <dbReference type="EMBL" id="CAD8117767.1"/>
    </source>
</evidence>
<keyword evidence="2" id="KW-1185">Reference proteome</keyword>
<sequence>MDKRIQKRRLIILIVVICNNYQRYLRNTSKEYYDIIKKINLDQKSRKSQYQKKWSLLNFHLNHLNQRFCHNLKLSRRVRVEHIRYLKIYITTILMKFDFIWEVYQIINYIRQQMESNGAVIDPGDPVIQVQLQLGQKYCFVQFRSIEEIEAALQIETINYKGKQLKFKRVKDYKISSHIKGEREVPKIQPKGPAKNIFVCGLASDTDNEILANILIYQKNMGGWVLHFVNLKLIQKQWIEQQSYWRMLNCLLQHTIILLILQHQENNQHLNLNYNKLIKRKQVVLQLELKILKMIMNIILLLKIKKKKLKKKIGRLYVWFYQERRMVILKKQKGFCQI</sequence>
<protein>
    <recommendedName>
        <fullName evidence="3">RRM domain-containing protein</fullName>
    </recommendedName>
</protein>
<evidence type="ECO:0000313" key="2">
    <source>
        <dbReference type="Proteomes" id="UP000688137"/>
    </source>
</evidence>
<dbReference type="Proteomes" id="UP000688137">
    <property type="component" value="Unassembled WGS sequence"/>
</dbReference>
<name>A0A8S1QT12_PARPR</name>
<accession>A0A8S1QT12</accession>
<organism evidence="1 2">
    <name type="scientific">Paramecium primaurelia</name>
    <dbReference type="NCBI Taxonomy" id="5886"/>
    <lineage>
        <taxon>Eukaryota</taxon>
        <taxon>Sar</taxon>
        <taxon>Alveolata</taxon>
        <taxon>Ciliophora</taxon>
        <taxon>Intramacronucleata</taxon>
        <taxon>Oligohymenophorea</taxon>
        <taxon>Peniculida</taxon>
        <taxon>Parameciidae</taxon>
        <taxon>Paramecium</taxon>
    </lineage>
</organism>
<comment type="caution">
    <text evidence="1">The sequence shown here is derived from an EMBL/GenBank/DDBJ whole genome shotgun (WGS) entry which is preliminary data.</text>
</comment>
<proteinExistence type="predicted"/>
<dbReference type="EMBL" id="CAJJDM010000218">
    <property type="protein sequence ID" value="CAD8117767.1"/>
    <property type="molecule type" value="Genomic_DNA"/>
</dbReference>
<reference evidence="1" key="1">
    <citation type="submission" date="2021-01" db="EMBL/GenBank/DDBJ databases">
        <authorList>
            <consortium name="Genoscope - CEA"/>
            <person name="William W."/>
        </authorList>
    </citation>
    <scope>NUCLEOTIDE SEQUENCE</scope>
</reference>
<dbReference type="AlphaFoldDB" id="A0A8S1QT12"/>
<evidence type="ECO:0008006" key="3">
    <source>
        <dbReference type="Google" id="ProtNLM"/>
    </source>
</evidence>